<evidence type="ECO:0000256" key="10">
    <source>
        <dbReference type="ARBA" id="ARBA00023004"/>
    </source>
</evidence>
<dbReference type="GeneID" id="108566846"/>
<keyword evidence="7" id="KW-0256">Endoplasmic reticulum</keyword>
<evidence type="ECO:0000256" key="4">
    <source>
        <dbReference type="ARBA" id="ARBA00010617"/>
    </source>
</evidence>
<dbReference type="PANTHER" id="PTHR24292">
    <property type="entry name" value="CYTOCHROME P450"/>
    <property type="match status" value="1"/>
</dbReference>
<dbReference type="InterPro" id="IPR001128">
    <property type="entry name" value="Cyt_P450"/>
</dbReference>
<evidence type="ECO:0000256" key="3">
    <source>
        <dbReference type="ARBA" id="ARBA00004406"/>
    </source>
</evidence>
<comment type="similarity">
    <text evidence="4 13">Belongs to the cytochrome P450 family.</text>
</comment>
<dbReference type="PRINTS" id="PR00385">
    <property type="entry name" value="P450"/>
</dbReference>
<dbReference type="CDD" id="cd11056">
    <property type="entry name" value="CYP6-like"/>
    <property type="match status" value="1"/>
</dbReference>
<dbReference type="PANTHER" id="PTHR24292:SF54">
    <property type="entry name" value="CYP9F3-RELATED"/>
    <property type="match status" value="1"/>
</dbReference>
<comment type="cofactor">
    <cofactor evidence="1">
        <name>heme</name>
        <dbReference type="ChEBI" id="CHEBI:30413"/>
    </cofactor>
</comment>
<accession>A0ABM1N6G4</accession>
<keyword evidence="9 13" id="KW-0560">Oxidoreductase</keyword>
<dbReference type="PROSITE" id="PS00086">
    <property type="entry name" value="CYTOCHROME_P450"/>
    <property type="match status" value="1"/>
</dbReference>
<dbReference type="InterPro" id="IPR036396">
    <property type="entry name" value="Cyt_P450_sf"/>
</dbReference>
<evidence type="ECO:0000256" key="6">
    <source>
        <dbReference type="ARBA" id="ARBA00022723"/>
    </source>
</evidence>
<name>A0ABM1N6G4_NICVS</name>
<dbReference type="SUPFAM" id="SSF48264">
    <property type="entry name" value="Cytochrome P450"/>
    <property type="match status" value="1"/>
</dbReference>
<dbReference type="PRINTS" id="PR00463">
    <property type="entry name" value="EP450I"/>
</dbReference>
<evidence type="ECO:0000256" key="11">
    <source>
        <dbReference type="ARBA" id="ARBA00023033"/>
    </source>
</evidence>
<evidence type="ECO:0000313" key="15">
    <source>
        <dbReference type="RefSeq" id="XP_017782414.1"/>
    </source>
</evidence>
<keyword evidence="8" id="KW-0492">Microsome</keyword>
<evidence type="ECO:0000256" key="7">
    <source>
        <dbReference type="ARBA" id="ARBA00022824"/>
    </source>
</evidence>
<gene>
    <name evidence="15 16" type="primary">LOC108566846</name>
</gene>
<protein>
    <submittedName>
        <fullName evidence="15 16">Cytochrome P450 9e2-like</fullName>
    </submittedName>
</protein>
<dbReference type="Proteomes" id="UP000695000">
    <property type="component" value="Unplaced"/>
</dbReference>
<evidence type="ECO:0000313" key="16">
    <source>
        <dbReference type="RefSeq" id="XP_017782415.1"/>
    </source>
</evidence>
<keyword evidence="12" id="KW-0472">Membrane</keyword>
<proteinExistence type="inferred from homology"/>
<comment type="subcellular location">
    <subcellularLocation>
        <location evidence="3">Endoplasmic reticulum membrane</location>
        <topology evidence="3">Peripheral membrane protein</topology>
    </subcellularLocation>
    <subcellularLocation>
        <location evidence="2">Microsome membrane</location>
        <topology evidence="2">Peripheral membrane protein</topology>
    </subcellularLocation>
</comment>
<evidence type="ECO:0000256" key="5">
    <source>
        <dbReference type="ARBA" id="ARBA00022617"/>
    </source>
</evidence>
<evidence type="ECO:0000256" key="8">
    <source>
        <dbReference type="ARBA" id="ARBA00022848"/>
    </source>
</evidence>
<evidence type="ECO:0000256" key="1">
    <source>
        <dbReference type="ARBA" id="ARBA00001971"/>
    </source>
</evidence>
<dbReference type="InterPro" id="IPR050476">
    <property type="entry name" value="Insect_CytP450_Detox"/>
</dbReference>
<evidence type="ECO:0000256" key="2">
    <source>
        <dbReference type="ARBA" id="ARBA00004174"/>
    </source>
</evidence>
<evidence type="ECO:0000256" key="13">
    <source>
        <dbReference type="RuleBase" id="RU000461"/>
    </source>
</evidence>
<keyword evidence="6 13" id="KW-0479">Metal-binding</keyword>
<dbReference type="RefSeq" id="XP_017782415.1">
    <property type="nucleotide sequence ID" value="XM_017926926.1"/>
</dbReference>
<keyword evidence="5 13" id="KW-0349">Heme</keyword>
<keyword evidence="14" id="KW-1185">Reference proteome</keyword>
<evidence type="ECO:0000256" key="12">
    <source>
        <dbReference type="ARBA" id="ARBA00023136"/>
    </source>
</evidence>
<dbReference type="InterPro" id="IPR002401">
    <property type="entry name" value="Cyt_P450_E_grp-I"/>
</dbReference>
<keyword evidence="11 13" id="KW-0503">Monooxygenase</keyword>
<evidence type="ECO:0000313" key="14">
    <source>
        <dbReference type="Proteomes" id="UP000695000"/>
    </source>
</evidence>
<evidence type="ECO:0000256" key="9">
    <source>
        <dbReference type="ARBA" id="ARBA00023002"/>
    </source>
</evidence>
<reference evidence="15 16" key="1">
    <citation type="submission" date="2025-05" db="UniProtKB">
        <authorList>
            <consortium name="RefSeq"/>
        </authorList>
    </citation>
    <scope>IDENTIFICATION</scope>
    <source>
        <tissue evidence="15 16">Whole Larva</tissue>
    </source>
</reference>
<dbReference type="Pfam" id="PF00067">
    <property type="entry name" value="p450"/>
    <property type="match status" value="1"/>
</dbReference>
<organism evidence="14 15">
    <name type="scientific">Nicrophorus vespilloides</name>
    <name type="common">Boreal carrion beetle</name>
    <dbReference type="NCBI Taxonomy" id="110193"/>
    <lineage>
        <taxon>Eukaryota</taxon>
        <taxon>Metazoa</taxon>
        <taxon>Ecdysozoa</taxon>
        <taxon>Arthropoda</taxon>
        <taxon>Hexapoda</taxon>
        <taxon>Insecta</taxon>
        <taxon>Pterygota</taxon>
        <taxon>Neoptera</taxon>
        <taxon>Endopterygota</taxon>
        <taxon>Coleoptera</taxon>
        <taxon>Polyphaga</taxon>
        <taxon>Staphyliniformia</taxon>
        <taxon>Silphidae</taxon>
        <taxon>Nicrophorinae</taxon>
        <taxon>Nicrophorus</taxon>
    </lineage>
</organism>
<dbReference type="InterPro" id="IPR017972">
    <property type="entry name" value="Cyt_P450_CS"/>
</dbReference>
<keyword evidence="10 13" id="KW-0408">Iron</keyword>
<dbReference type="RefSeq" id="XP_017782414.1">
    <property type="nucleotide sequence ID" value="XM_017926925.1"/>
</dbReference>
<sequence>MWLYLFLLFSAILAYYVIKHYSYWKNRNVTQGPIVPIFGDSLLSVFRRESFFDMMNRLYQRFPNERYTGFYQIYNPMLIIREPELLKMVTVKDFDHFTDHRTFLPDNSDPLWNKNLFALKGDKWREMRATMSPAFTSSKMRAMFCLMNECAQQLEDYFHEESKKGQIVRNMKDVFTRYANDVIATCAFGIKCDSLTEPENEFYIMGRNVLDAGNLWRHLKFLTIILIPKLAKIVNVTIFNRMSTAFFKSVITNNLRMREEQKIVRPDLINLLMEARKGKLMHEKETQEQDAGFATVQESEIGLKEMKTKEITDIDITAQALIFFIAGFETVSTLMTFMSYEIAVNPDIQKRLQEEIDETREKGNGILTYETLTTMKYMDMVISETLRKWPPTVAMDRCCVKPYTIPATRPNESPIHLKLGDIIWLPIVGIHRDPKYYPEPEKFDPERFNDENKHQIKSFTYNPFGYGPRNCIGSRFALMEIKTIFFYILSKFELEVVQKTIVPLKVDKTKFSLDAEGGVTLGFKIRQQNK</sequence>
<dbReference type="Gene3D" id="1.10.630.10">
    <property type="entry name" value="Cytochrome P450"/>
    <property type="match status" value="1"/>
</dbReference>